<evidence type="ECO:0000313" key="1">
    <source>
        <dbReference type="EMBL" id="SJM49818.1"/>
    </source>
</evidence>
<keyword evidence="2" id="KW-1185">Reference proteome</keyword>
<proteinExistence type="predicted"/>
<accession>A0A1R4F1J3</accession>
<dbReference type="AlphaFoldDB" id="A0A1R4F1J3"/>
<dbReference type="GeneID" id="303171990"/>
<evidence type="ECO:0000313" key="2">
    <source>
        <dbReference type="Proteomes" id="UP000195787"/>
    </source>
</evidence>
<reference evidence="1 2" key="1">
    <citation type="submission" date="2017-02" db="EMBL/GenBank/DDBJ databases">
        <authorList>
            <person name="Peterson S.W."/>
        </authorList>
    </citation>
    <scope>NUCLEOTIDE SEQUENCE [LARGE SCALE GENOMIC DNA]</scope>
    <source>
        <strain evidence="1 2">LMG 22410</strain>
    </source>
</reference>
<dbReference type="OrthoDB" id="9980767at2"/>
<gene>
    <name evidence="1" type="ORF">CZ674_02095</name>
</gene>
<dbReference type="RefSeq" id="WP_086990791.1">
    <property type="nucleotide sequence ID" value="NZ_FUHU01000010.1"/>
</dbReference>
<sequence>MSNPTLAMPAARRFALSASRVLERWALEEPCRVQQRREAEAYEQAAADRERFELDALRMNPLR</sequence>
<organism evidence="1 2">
    <name type="scientific">Agrococcus casei LMG 22410</name>
    <dbReference type="NCBI Taxonomy" id="1255656"/>
    <lineage>
        <taxon>Bacteria</taxon>
        <taxon>Bacillati</taxon>
        <taxon>Actinomycetota</taxon>
        <taxon>Actinomycetes</taxon>
        <taxon>Micrococcales</taxon>
        <taxon>Microbacteriaceae</taxon>
        <taxon>Agrococcus</taxon>
    </lineage>
</organism>
<name>A0A1R4F1J3_9MICO</name>
<dbReference type="EMBL" id="FUHU01000010">
    <property type="protein sequence ID" value="SJM49818.1"/>
    <property type="molecule type" value="Genomic_DNA"/>
</dbReference>
<dbReference type="Proteomes" id="UP000195787">
    <property type="component" value="Unassembled WGS sequence"/>
</dbReference>
<protein>
    <submittedName>
        <fullName evidence="1">Uncharacterized protein</fullName>
    </submittedName>
</protein>